<accession>I6S6H1</accession>
<evidence type="ECO:0000313" key="1">
    <source>
        <dbReference type="EMBL" id="AFM54620.1"/>
    </source>
</evidence>
<dbReference type="EMBL" id="JQ809650">
    <property type="protein sequence ID" value="AFM54620.1"/>
    <property type="molecule type" value="Genomic_DNA"/>
</dbReference>
<dbReference type="KEGG" id="vg:13405879"/>
<proteinExistence type="predicted"/>
<dbReference type="Proteomes" id="UP000002825">
    <property type="component" value="Segment"/>
</dbReference>
<name>I6S6H1_9CAUD</name>
<dbReference type="RefSeq" id="YP_006560900.1">
    <property type="nucleotide sequence ID" value="NC_018280.1"/>
</dbReference>
<organism evidence="1 2">
    <name type="scientific">Celeribacter phage P12053L</name>
    <dbReference type="NCBI Taxonomy" id="1197951"/>
    <lineage>
        <taxon>Viruses</taxon>
        <taxon>Duplodnaviria</taxon>
        <taxon>Heunggongvirae</taxon>
        <taxon>Uroviricota</taxon>
        <taxon>Caudoviricetes</taxon>
        <taxon>Zobellviridae</taxon>
        <taxon>Cobavirinae</taxon>
        <taxon>Siovirus</taxon>
        <taxon>Siovirus coreense</taxon>
    </lineage>
</organism>
<protein>
    <submittedName>
        <fullName evidence="1">Uncharacterized protein</fullName>
    </submittedName>
</protein>
<gene>
    <name evidence="1" type="ORF">P12053L_15</name>
</gene>
<keyword evidence="2" id="KW-1185">Reference proteome</keyword>
<sequence length="120" mass="13894">MTNYSDYKVWTEVELYTHAEYLDEHVEYQPDDLLEIFSKLMTIAKEEGLQGCYLKFKSTMDPWEDYSGPVLLLVCGHRKLNTKEKAAQERTDAIKDLAEEKGITFYEASTLMSLKGRGKL</sequence>
<reference evidence="1 2" key="1">
    <citation type="journal article" date="2012" name="J. Virol.">
        <title>Complete Genome Sequence of Celeribacter Bacteriophage P12053L.</title>
        <authorList>
            <person name="Kang I."/>
            <person name="Jang H."/>
            <person name="Oh H.M."/>
            <person name="Cho J.C."/>
        </authorList>
    </citation>
    <scope>NUCLEOTIDE SEQUENCE [LARGE SCALE GENOMIC DNA]</scope>
</reference>
<evidence type="ECO:0000313" key="2">
    <source>
        <dbReference type="Proteomes" id="UP000002825"/>
    </source>
</evidence>
<dbReference type="GeneID" id="13405879"/>